<dbReference type="EMBL" id="FOUI01000002">
    <property type="protein sequence ID" value="SFM22557.1"/>
    <property type="molecule type" value="Genomic_DNA"/>
</dbReference>
<accession>A0A1I4P4U1</accession>
<sequence>MLPLGLVVLLAWILLLLRFPRIMIPASLGVLAVALLLAVSVGVKQWLDSRQLARIDIRIEYAPQQCEFGKPLLVRIDNRSERTAQRISWQLLARQPGYSSNLIDTGSTDAGWETDRALAPGEQWQHCLRLPRLRSGYQPAELEYQAQRVRAVLVR</sequence>
<keyword evidence="1" id="KW-0812">Transmembrane</keyword>
<keyword evidence="1" id="KW-1133">Transmembrane helix</keyword>
<keyword evidence="3" id="KW-1185">Reference proteome</keyword>
<proteinExistence type="predicted"/>
<dbReference type="AlphaFoldDB" id="A0A1I4P4U1"/>
<organism evidence="2 3">
    <name type="scientific">Halopseudomonas yangmingensis</name>
    <dbReference type="NCBI Taxonomy" id="1720063"/>
    <lineage>
        <taxon>Bacteria</taxon>
        <taxon>Pseudomonadati</taxon>
        <taxon>Pseudomonadota</taxon>
        <taxon>Gammaproteobacteria</taxon>
        <taxon>Pseudomonadales</taxon>
        <taxon>Pseudomonadaceae</taxon>
        <taxon>Halopseudomonas</taxon>
    </lineage>
</organism>
<evidence type="ECO:0000313" key="3">
    <source>
        <dbReference type="Proteomes" id="UP000243629"/>
    </source>
</evidence>
<keyword evidence="1" id="KW-0472">Membrane</keyword>
<evidence type="ECO:0000313" key="2">
    <source>
        <dbReference type="EMBL" id="SFM22557.1"/>
    </source>
</evidence>
<feature type="transmembrane region" description="Helical" evidence="1">
    <location>
        <begin position="28"/>
        <end position="47"/>
    </location>
</feature>
<evidence type="ECO:0000256" key="1">
    <source>
        <dbReference type="SAM" id="Phobius"/>
    </source>
</evidence>
<name>A0A1I4P4U1_9GAMM</name>
<dbReference type="OrthoDB" id="7024310at2"/>
<dbReference type="STRING" id="1720063.SAMN05216217_102109"/>
<protein>
    <recommendedName>
        <fullName evidence="4">Multidrug transporter</fullName>
    </recommendedName>
</protein>
<reference evidence="3" key="1">
    <citation type="submission" date="2016-10" db="EMBL/GenBank/DDBJ databases">
        <authorList>
            <person name="Varghese N."/>
            <person name="Submissions S."/>
        </authorList>
    </citation>
    <scope>NUCLEOTIDE SEQUENCE [LARGE SCALE GENOMIC DNA]</scope>
    <source>
        <strain evidence="3">DSM 24213</strain>
    </source>
</reference>
<gene>
    <name evidence="2" type="ORF">SAMN05216217_102109</name>
</gene>
<dbReference type="RefSeq" id="WP_093472425.1">
    <property type="nucleotide sequence ID" value="NZ_FOUI01000002.1"/>
</dbReference>
<dbReference type="Proteomes" id="UP000243629">
    <property type="component" value="Unassembled WGS sequence"/>
</dbReference>
<evidence type="ECO:0008006" key="4">
    <source>
        <dbReference type="Google" id="ProtNLM"/>
    </source>
</evidence>